<organism evidence="2 3">
    <name type="scientific">Novosphingobium subterraneum</name>
    <dbReference type="NCBI Taxonomy" id="48936"/>
    <lineage>
        <taxon>Bacteria</taxon>
        <taxon>Pseudomonadati</taxon>
        <taxon>Pseudomonadota</taxon>
        <taxon>Alphaproteobacteria</taxon>
        <taxon>Sphingomonadales</taxon>
        <taxon>Sphingomonadaceae</taxon>
        <taxon>Novosphingobium</taxon>
    </lineage>
</organism>
<dbReference type="PIRSF" id="PIRSF018266">
    <property type="entry name" value="FecR"/>
    <property type="match status" value="1"/>
</dbReference>
<name>A0A0B9A6K7_9SPHN</name>
<sequence>MTSPVNSTRSSDEDFIAGQIARMDSGAWTATDEATLQTWLDEVPARRGLLLRMEAEWVALDPASAATDSKNEEPSAPLAISSAGRWTRRGLMGAAAASVVGGYLAFWLGDGATDFETRVGEIRRLPLADGSVMTMNSASQIKVNLAQDVRQIALLQGEAWFEVAKDAKRPFIVQVGDVQVRAVGTAFSVRTRGTAVEVLVTEGVVETSARHDSNLKLTLKGGDRAIVGASALVDFETGQSTNVDRALAWRSGMIDLNGTPLSSAAEEFNRYNRRQIVIADPAIAAEQFDGLFRVNDPDGFAEAVKASLGVRINTAEPGIIRIE</sequence>
<dbReference type="PANTHER" id="PTHR30273:SF2">
    <property type="entry name" value="PROTEIN FECR"/>
    <property type="match status" value="1"/>
</dbReference>
<protein>
    <submittedName>
        <fullName evidence="2">Anti-FecI sigma factor FecR</fullName>
    </submittedName>
</protein>
<dbReference type="GO" id="GO:0016989">
    <property type="term" value="F:sigma factor antagonist activity"/>
    <property type="evidence" value="ECO:0007669"/>
    <property type="project" value="TreeGrafter"/>
</dbReference>
<dbReference type="Gene3D" id="2.60.120.1440">
    <property type="match status" value="1"/>
</dbReference>
<dbReference type="EMBL" id="JRVC01000014">
    <property type="protein sequence ID" value="KHS44950.1"/>
    <property type="molecule type" value="Genomic_DNA"/>
</dbReference>
<dbReference type="AlphaFoldDB" id="A0A0B9A6K7"/>
<dbReference type="InterPro" id="IPR006860">
    <property type="entry name" value="FecR"/>
</dbReference>
<comment type="caution">
    <text evidence="2">The sequence shown here is derived from an EMBL/GenBank/DDBJ whole genome shotgun (WGS) entry which is preliminary data.</text>
</comment>
<proteinExistence type="predicted"/>
<dbReference type="Proteomes" id="UP000031338">
    <property type="component" value="Unassembled WGS sequence"/>
</dbReference>
<gene>
    <name evidence="2" type="ORF">NJ75_02876</name>
</gene>
<dbReference type="PANTHER" id="PTHR30273">
    <property type="entry name" value="PERIPLASMIC SIGNAL SENSOR AND SIGMA FACTOR ACTIVATOR FECR-RELATED"/>
    <property type="match status" value="1"/>
</dbReference>
<dbReference type="PATRIC" id="fig|48936.3.peg.2889"/>
<dbReference type="InterPro" id="IPR012373">
    <property type="entry name" value="Ferrdict_sens_TM"/>
</dbReference>
<dbReference type="STRING" id="48936.NJ75_02876"/>
<keyword evidence="3" id="KW-1185">Reference proteome</keyword>
<feature type="domain" description="FecR protein" evidence="1">
    <location>
        <begin position="114"/>
        <end position="206"/>
    </location>
</feature>
<evidence type="ECO:0000313" key="3">
    <source>
        <dbReference type="Proteomes" id="UP000031338"/>
    </source>
</evidence>
<dbReference type="RefSeq" id="WP_039335586.1">
    <property type="nucleotide sequence ID" value="NZ_JRVC01000014.1"/>
</dbReference>
<accession>A0A0B9A6K7</accession>
<reference evidence="2 3" key="1">
    <citation type="submission" date="2014-10" db="EMBL/GenBank/DDBJ databases">
        <title>Draft genome sequence of Novosphingobium subterraneum DSM 12447.</title>
        <authorList>
            <person name="Gan H.M."/>
            <person name="Gan H.Y."/>
            <person name="Savka M.A."/>
        </authorList>
    </citation>
    <scope>NUCLEOTIDE SEQUENCE [LARGE SCALE GENOMIC DNA]</scope>
    <source>
        <strain evidence="2 3">DSM 12447</strain>
    </source>
</reference>
<evidence type="ECO:0000313" key="2">
    <source>
        <dbReference type="EMBL" id="KHS44950.1"/>
    </source>
</evidence>
<evidence type="ECO:0000259" key="1">
    <source>
        <dbReference type="Pfam" id="PF04773"/>
    </source>
</evidence>
<dbReference type="Pfam" id="PF04773">
    <property type="entry name" value="FecR"/>
    <property type="match status" value="1"/>
</dbReference>